<evidence type="ECO:0000256" key="1">
    <source>
        <dbReference type="SAM" id="MobiDB-lite"/>
    </source>
</evidence>
<dbReference type="GeneID" id="107458276"/>
<organism evidence="3 4">
    <name type="scientific">Arachis duranensis</name>
    <name type="common">Wild peanut</name>
    <dbReference type="NCBI Taxonomy" id="130453"/>
    <lineage>
        <taxon>Eukaryota</taxon>
        <taxon>Viridiplantae</taxon>
        <taxon>Streptophyta</taxon>
        <taxon>Embryophyta</taxon>
        <taxon>Tracheophyta</taxon>
        <taxon>Spermatophyta</taxon>
        <taxon>Magnoliopsida</taxon>
        <taxon>eudicotyledons</taxon>
        <taxon>Gunneridae</taxon>
        <taxon>Pentapetalae</taxon>
        <taxon>rosids</taxon>
        <taxon>fabids</taxon>
        <taxon>Fabales</taxon>
        <taxon>Fabaceae</taxon>
        <taxon>Papilionoideae</taxon>
        <taxon>50 kb inversion clade</taxon>
        <taxon>dalbergioids sensu lato</taxon>
        <taxon>Dalbergieae</taxon>
        <taxon>Pterocarpus clade</taxon>
        <taxon>Arachis</taxon>
    </lineage>
</organism>
<dbReference type="Pfam" id="PF00078">
    <property type="entry name" value="RVT_1"/>
    <property type="match status" value="1"/>
</dbReference>
<dbReference type="Proteomes" id="UP000515211">
    <property type="component" value="Chromosome 7"/>
</dbReference>
<dbReference type="InterPro" id="IPR053134">
    <property type="entry name" value="RNA-dir_DNA_polymerase"/>
</dbReference>
<protein>
    <submittedName>
        <fullName evidence="4">Uncharacterized protein LOC107458276</fullName>
    </submittedName>
</protein>
<reference evidence="3" key="1">
    <citation type="journal article" date="2016" name="Nat. Genet.">
        <title>The genome sequences of Arachis duranensis and Arachis ipaensis, the diploid ancestors of cultivated peanut.</title>
        <authorList>
            <person name="Bertioli D.J."/>
            <person name="Cannon S.B."/>
            <person name="Froenicke L."/>
            <person name="Huang G."/>
            <person name="Farmer A.D."/>
            <person name="Cannon E.K."/>
            <person name="Liu X."/>
            <person name="Gao D."/>
            <person name="Clevenger J."/>
            <person name="Dash S."/>
            <person name="Ren L."/>
            <person name="Moretzsohn M.C."/>
            <person name="Shirasawa K."/>
            <person name="Huang W."/>
            <person name="Vidigal B."/>
            <person name="Abernathy B."/>
            <person name="Chu Y."/>
            <person name="Niederhuth C.E."/>
            <person name="Umale P."/>
            <person name="Araujo A.C."/>
            <person name="Kozik A."/>
            <person name="Kim K.D."/>
            <person name="Burow M.D."/>
            <person name="Varshney R.K."/>
            <person name="Wang X."/>
            <person name="Zhang X."/>
            <person name="Barkley N."/>
            <person name="Guimaraes P.M."/>
            <person name="Isobe S."/>
            <person name="Guo B."/>
            <person name="Liao B."/>
            <person name="Stalker H.T."/>
            <person name="Schmitz R.J."/>
            <person name="Scheffler B.E."/>
            <person name="Leal-Bertioli S.C."/>
            <person name="Xun X."/>
            <person name="Jackson S.A."/>
            <person name="Michelmore R."/>
            <person name="Ozias-Akins P."/>
        </authorList>
    </citation>
    <scope>NUCLEOTIDE SEQUENCE [LARGE SCALE GENOMIC DNA]</scope>
    <source>
        <strain evidence="3">cv. V14167</strain>
    </source>
</reference>
<dbReference type="Gene3D" id="3.10.10.10">
    <property type="entry name" value="HIV Type 1 Reverse Transcriptase, subunit A, domain 1"/>
    <property type="match status" value="1"/>
</dbReference>
<feature type="region of interest" description="Disordered" evidence="1">
    <location>
        <begin position="130"/>
        <end position="167"/>
    </location>
</feature>
<dbReference type="SUPFAM" id="SSF56672">
    <property type="entry name" value="DNA/RNA polymerases"/>
    <property type="match status" value="1"/>
</dbReference>
<feature type="domain" description="Reverse transcriptase" evidence="2">
    <location>
        <begin position="277"/>
        <end position="335"/>
    </location>
</feature>
<name>A0A6P5MH99_ARADU</name>
<dbReference type="AlphaFoldDB" id="A0A6P5MH99"/>
<dbReference type="KEGG" id="adu:107458276"/>
<dbReference type="RefSeq" id="XP_020982371.1">
    <property type="nucleotide sequence ID" value="XM_021126712.1"/>
</dbReference>
<accession>A0A6P5MH99</accession>
<dbReference type="PANTHER" id="PTHR24559:SF444">
    <property type="entry name" value="REVERSE TRANSCRIPTASE DOMAIN-CONTAINING PROTEIN"/>
    <property type="match status" value="1"/>
</dbReference>
<proteinExistence type="predicted"/>
<reference evidence="4" key="2">
    <citation type="submission" date="2025-08" db="UniProtKB">
        <authorList>
            <consortium name="RefSeq"/>
        </authorList>
    </citation>
    <scope>IDENTIFICATION</scope>
    <source>
        <tissue evidence="4">Whole plant</tissue>
    </source>
</reference>
<evidence type="ECO:0000313" key="3">
    <source>
        <dbReference type="Proteomes" id="UP000515211"/>
    </source>
</evidence>
<dbReference type="CDD" id="cd01647">
    <property type="entry name" value="RT_LTR"/>
    <property type="match status" value="1"/>
</dbReference>
<gene>
    <name evidence="4" type="primary">LOC107458276</name>
</gene>
<keyword evidence="3" id="KW-1185">Reference proteome</keyword>
<sequence length="358" mass="40474">MGLVKWISVDTRADSNIMFRNVFDTLEFRETDLKTHQHGVVSLRDNFIKPGGVVTLPVSIRGGEGKRAKMVEFVVLRDSTAYNVILGRKTINEFSAGDLETAVACDNASLSLRKKSKEASGIVLADLDSRLDDKSRPEPEGDLEKVQSREHRGQIHLHKQELPPPNNLKKSLMEAIRAKGDLFAWTPTNMPGVDPDFMSHRLVVKPDAKPVAQRRRKMSQERVDKVAKQTASLLEARFFRKLEYSTWLSNVVLVKKANEKWRMCVDYSDLNKACPKDQIPMHKPDEIKTAFIMPGSTYCYRVMPFGLKNAGATYQRLMNRVFSDLIGKSVEVYVDVITQKGVEVKSSGWLVFTRISST</sequence>
<feature type="compositionally biased region" description="Basic and acidic residues" evidence="1">
    <location>
        <begin position="130"/>
        <end position="161"/>
    </location>
</feature>
<evidence type="ECO:0000259" key="2">
    <source>
        <dbReference type="Pfam" id="PF00078"/>
    </source>
</evidence>
<dbReference type="PANTHER" id="PTHR24559">
    <property type="entry name" value="TRANSPOSON TY3-I GAG-POL POLYPROTEIN"/>
    <property type="match status" value="1"/>
</dbReference>
<evidence type="ECO:0000313" key="4">
    <source>
        <dbReference type="RefSeq" id="XP_020982371.1"/>
    </source>
</evidence>
<dbReference type="InterPro" id="IPR000477">
    <property type="entry name" value="RT_dom"/>
</dbReference>
<dbReference type="InterPro" id="IPR043502">
    <property type="entry name" value="DNA/RNA_pol_sf"/>
</dbReference>